<reference evidence="2" key="1">
    <citation type="journal article" date="2019" name="Sci. Rep.">
        <title>Draft genome of Tanacetum cinerariifolium, the natural source of mosquito coil.</title>
        <authorList>
            <person name="Yamashiro T."/>
            <person name="Shiraishi A."/>
            <person name="Satake H."/>
            <person name="Nakayama K."/>
        </authorList>
    </citation>
    <scope>NUCLEOTIDE SEQUENCE</scope>
</reference>
<feature type="region of interest" description="Disordered" evidence="1">
    <location>
        <begin position="231"/>
        <end position="271"/>
    </location>
</feature>
<comment type="caution">
    <text evidence="2">The sequence shown here is derived from an EMBL/GenBank/DDBJ whole genome shotgun (WGS) entry which is preliminary data.</text>
</comment>
<feature type="compositionally biased region" description="Basic and acidic residues" evidence="1">
    <location>
        <begin position="423"/>
        <end position="437"/>
    </location>
</feature>
<sequence>MVVVTQSDSVRLNSDDMRMFRLLKLMDRRIGSLRMPWIVFRLAKSTTWLMRMFSLLLPHDDQILPFVAWFWDTLMIEAKTRAYRFQLDKDWFILDTNLLREALEITLIDQAHQFVSPPSGKTYGFDRPKYPVLQMLWGQEDKPHVIPYCRFTKLIIYYLGRIHNIHQRSGSPLNLAEDDLSLGNLKFVPKGEINEVFGMQIPKELITNNIRNAPYYNAYLEMVVKHNKKIPAENGGKKKSASKVDKTKKPVPFKKSKHAPAMKPKAHGQAPVGSVVIHEPVAEATRQLPIVKGKGKVIATDEQVAQSLLYLHKPKKTKEYVADKVNLEENTTEIDEGHARSDPGKTLESQPSQEGVLIEEDLAGPDSVQSHVALAGPGPEPMYDDFVTSMYLQKSLPEHVTLYKALKASMERANRDEFLVEKDNSRKRHCDDQDHPHPPLNSDLSKKKRHDSNASGSIQPSTPQSSAWKNSDTREAPLSSSKQKSISHSEQPVEDVSVPDDVNISDLEDTDTAHLLKIKTRPDWLKRTGDMSSFVNWFCTWIRKKKLSKANLKGPAFKEYDINAAYGITHWLFKRKEFYITRHSAPSDRRVVRSYMRILSVISLKTYERYGYHFLKENVLCRADYNEYKISKDDFKNLHLNYFKDLYLLHLQGQLNHLSSAKKVHLFNAVNLWIRNIVIKKHVEDLQLRIESYQTKLNLTHPDWDASDFLFKEDYTIVSKPRAVIYRDRNDQKKMMRETELIIIDAAHLKGTYLGTNIVIVGMDGNNQIIHIATGVAQGIIYPIRDVSSWHTPNDFPLLFPPILGNNLPGRPKTKDTIPSYGEGWKNNKCGRCGSKGHNRTACNVPVPKKQTTGSKRIKSTHDPSGNIDSQPHQDHQQPNQGYNVQMMYEPQLKTNNIDAMYQTHQEFQEPYSSDPNLNYLLQWSTPYSFLI</sequence>
<feature type="compositionally biased region" description="Low complexity" evidence="1">
    <location>
        <begin position="479"/>
        <end position="489"/>
    </location>
</feature>
<feature type="region of interest" description="Disordered" evidence="1">
    <location>
        <begin position="841"/>
        <end position="880"/>
    </location>
</feature>
<name>A0A6L2JL47_TANCI</name>
<feature type="compositionally biased region" description="Basic and acidic residues" evidence="1">
    <location>
        <begin position="335"/>
        <end position="345"/>
    </location>
</feature>
<feature type="region of interest" description="Disordered" evidence="1">
    <location>
        <begin position="329"/>
        <end position="352"/>
    </location>
</feature>
<feature type="region of interest" description="Disordered" evidence="1">
    <location>
        <begin position="423"/>
        <end position="504"/>
    </location>
</feature>
<evidence type="ECO:0000313" key="2">
    <source>
        <dbReference type="EMBL" id="GEU37520.1"/>
    </source>
</evidence>
<gene>
    <name evidence="2" type="ORF">Tci_009498</name>
</gene>
<accession>A0A6L2JL47</accession>
<organism evidence="2">
    <name type="scientific">Tanacetum cinerariifolium</name>
    <name type="common">Dalmatian daisy</name>
    <name type="synonym">Chrysanthemum cinerariifolium</name>
    <dbReference type="NCBI Taxonomy" id="118510"/>
    <lineage>
        <taxon>Eukaryota</taxon>
        <taxon>Viridiplantae</taxon>
        <taxon>Streptophyta</taxon>
        <taxon>Embryophyta</taxon>
        <taxon>Tracheophyta</taxon>
        <taxon>Spermatophyta</taxon>
        <taxon>Magnoliopsida</taxon>
        <taxon>eudicotyledons</taxon>
        <taxon>Gunneridae</taxon>
        <taxon>Pentapetalae</taxon>
        <taxon>asterids</taxon>
        <taxon>campanulids</taxon>
        <taxon>Asterales</taxon>
        <taxon>Asteraceae</taxon>
        <taxon>Asteroideae</taxon>
        <taxon>Anthemideae</taxon>
        <taxon>Anthemidinae</taxon>
        <taxon>Tanacetum</taxon>
    </lineage>
</organism>
<feature type="compositionally biased region" description="Polar residues" evidence="1">
    <location>
        <begin position="863"/>
        <end position="880"/>
    </location>
</feature>
<dbReference type="EMBL" id="BKCJ010000939">
    <property type="protein sequence ID" value="GEU37520.1"/>
    <property type="molecule type" value="Genomic_DNA"/>
</dbReference>
<feature type="compositionally biased region" description="Basic residues" evidence="1">
    <location>
        <begin position="249"/>
        <end position="266"/>
    </location>
</feature>
<evidence type="ECO:0000256" key="1">
    <source>
        <dbReference type="SAM" id="MobiDB-lite"/>
    </source>
</evidence>
<protein>
    <submittedName>
        <fullName evidence="2">Uncharacterized protein</fullName>
    </submittedName>
</protein>
<dbReference type="AlphaFoldDB" id="A0A6L2JL47"/>
<proteinExistence type="predicted"/>
<feature type="compositionally biased region" description="Polar residues" evidence="1">
    <location>
        <begin position="453"/>
        <end position="470"/>
    </location>
</feature>